<accession>A0A0F4ZA35</accession>
<name>A0A0F4ZA35_9PEZI</name>
<evidence type="ECO:0000313" key="4">
    <source>
        <dbReference type="Proteomes" id="UP000033483"/>
    </source>
</evidence>
<keyword evidence="4" id="KW-1185">Reference proteome</keyword>
<dbReference type="InterPro" id="IPR050055">
    <property type="entry name" value="EF-Tu_GTPase"/>
</dbReference>
<gene>
    <name evidence="3" type="ORF">TD95_004740</name>
</gene>
<dbReference type="PANTHER" id="PTHR43721">
    <property type="entry name" value="ELONGATION FACTOR TU-RELATED"/>
    <property type="match status" value="1"/>
</dbReference>
<dbReference type="InterPro" id="IPR027417">
    <property type="entry name" value="P-loop_NTPase"/>
</dbReference>
<feature type="domain" description="Tr-type G" evidence="2">
    <location>
        <begin position="280"/>
        <end position="529"/>
    </location>
</feature>
<evidence type="ECO:0000259" key="2">
    <source>
        <dbReference type="Pfam" id="PF00009"/>
    </source>
</evidence>
<organism evidence="3 4">
    <name type="scientific">Thielaviopsis punctulata</name>
    <dbReference type="NCBI Taxonomy" id="72032"/>
    <lineage>
        <taxon>Eukaryota</taxon>
        <taxon>Fungi</taxon>
        <taxon>Dikarya</taxon>
        <taxon>Ascomycota</taxon>
        <taxon>Pezizomycotina</taxon>
        <taxon>Sordariomycetes</taxon>
        <taxon>Hypocreomycetidae</taxon>
        <taxon>Microascales</taxon>
        <taxon>Ceratocystidaceae</taxon>
        <taxon>Thielaviopsis</taxon>
    </lineage>
</organism>
<evidence type="ECO:0000313" key="3">
    <source>
        <dbReference type="EMBL" id="KKA26708.1"/>
    </source>
</evidence>
<dbReference type="OrthoDB" id="5342685at2759"/>
<dbReference type="PANTHER" id="PTHR43721:SF30">
    <property type="entry name" value="TR-TYPE G DOMAIN-CONTAINING PROTEIN"/>
    <property type="match status" value="1"/>
</dbReference>
<reference evidence="3 4" key="1">
    <citation type="submission" date="2015-03" db="EMBL/GenBank/DDBJ databases">
        <authorList>
            <person name="Radwan O."/>
            <person name="Al-Naeli F.A."/>
            <person name="Rendon G.A."/>
            <person name="Fields C."/>
        </authorList>
    </citation>
    <scope>NUCLEOTIDE SEQUENCE [LARGE SCALE GENOMIC DNA]</scope>
    <source>
        <strain evidence="3">CR-DP1</strain>
    </source>
</reference>
<dbReference type="Pfam" id="PF00009">
    <property type="entry name" value="GTP_EFTU"/>
    <property type="match status" value="1"/>
</dbReference>
<dbReference type="CDD" id="cd20270">
    <property type="entry name" value="Complex1_LYR_SDHAF3_LYRM10"/>
    <property type="match status" value="1"/>
</dbReference>
<sequence>MASIFNCETDLPRVSSPWLASLASSPRVSQCHTPASVASSNSTVESQDGTHPVLLSEYSITKLAAEPQMGPTEYKLHLLLRPRRQFKTMSTYQHGAKYTKQKDGTYTPALASSNQSRQDRLQHLTTQLLWRLQQSSPQHTGISSDTVIPRLPSDDADLDRVVPPEKLPPGLEESRGALYEIGVSDDGTLVGLTKDEMDESIKTLRTMATSLRCKVEVLRMIIVGDCEWTDPSDPLDVKSGKLWVAEAFVTPGLNSGDTPWISWGNDLGASGCSKTDQLRVTLTGPTTSGKSTLLGTLTTGTLDNGRGMSRQSLLKHRHEVESGMTSTVAQELIGYKKGTIINYQSHYNDGSWGEIHELSKDGRLVFVSDSAGHPRYRRTTLRGLVGWAPHWTVLCVAADYGESCGWPLSGENTLGPDLALAHLELCLKLQSPLAVVITKLDKASKPSLQRTLGKILTAIKTTGRMPRIIQPDQTCHATLTQIPAADDVRVKAVTDAIARSKDFVKTVPILLTSAVKGQGIGMMHSLLQNLPMPPVPRSKDLIGDALNPEQPSSVFHIDDVFNVPVSYASKPDSADDQHNATGTVVSGYLRFGTLQVNDEIVIGPFPCEDDDDSDTAAKKAQDPQDQPSSGDMGLSVSHPASSELARIALGNSVFASHVESKWYTARIASIRNLRLPVAKLLAGQAGTIGIIVSPFDNEEPTKLALPNIRRGMVVAVPSQHMKDSGISLQAASSLVVQVSDPNAEKLSAGALVNVYDACVRSAARVRKVTKVYVGSDRGTDSDSDGDGFFGMDNESEEALGDALVEVTLDLLSSREWVEMGSQVTILEGGAKDRTGLEGNMFSAAATAKLSLRTYASLSAAATAARNAARVPLLLPIPLYRRLLRAHRLYLPTEMRLLGDEYVKAEFRAHRELDNPAQVIGFLTEWQMYLQQVEGDKWKGEKMDFAKIQRLSEDQMVQLYELMQSIKNPSTTKLEDGETPANKWMKS</sequence>
<dbReference type="Pfam" id="PF13233">
    <property type="entry name" value="Complex1_LYR_2"/>
    <property type="match status" value="1"/>
</dbReference>
<comment type="caution">
    <text evidence="3">The sequence shown here is derived from an EMBL/GenBank/DDBJ whole genome shotgun (WGS) entry which is preliminary data.</text>
</comment>
<dbReference type="GO" id="GO:0003746">
    <property type="term" value="F:translation elongation factor activity"/>
    <property type="evidence" value="ECO:0007669"/>
    <property type="project" value="TreeGrafter"/>
</dbReference>
<proteinExistence type="predicted"/>
<dbReference type="AlphaFoldDB" id="A0A0F4ZA35"/>
<protein>
    <recommendedName>
        <fullName evidence="2">Tr-type G domain-containing protein</fullName>
    </recommendedName>
</protein>
<dbReference type="Proteomes" id="UP000033483">
    <property type="component" value="Unassembled WGS sequence"/>
</dbReference>
<dbReference type="SUPFAM" id="SSF52540">
    <property type="entry name" value="P-loop containing nucleoside triphosphate hydrolases"/>
    <property type="match status" value="1"/>
</dbReference>
<feature type="region of interest" description="Disordered" evidence="1">
    <location>
        <begin position="603"/>
        <end position="637"/>
    </location>
</feature>
<dbReference type="GO" id="GO:0003924">
    <property type="term" value="F:GTPase activity"/>
    <property type="evidence" value="ECO:0007669"/>
    <property type="project" value="InterPro"/>
</dbReference>
<dbReference type="GO" id="GO:0005525">
    <property type="term" value="F:GTP binding"/>
    <property type="evidence" value="ECO:0007669"/>
    <property type="project" value="InterPro"/>
</dbReference>
<evidence type="ECO:0000256" key="1">
    <source>
        <dbReference type="SAM" id="MobiDB-lite"/>
    </source>
</evidence>
<dbReference type="InterPro" id="IPR000795">
    <property type="entry name" value="T_Tr_GTP-bd_dom"/>
</dbReference>
<dbReference type="Gene3D" id="3.40.50.300">
    <property type="entry name" value="P-loop containing nucleotide triphosphate hydrolases"/>
    <property type="match status" value="1"/>
</dbReference>
<dbReference type="Gene3D" id="2.40.30.10">
    <property type="entry name" value="Translation factors"/>
    <property type="match status" value="1"/>
</dbReference>
<dbReference type="EMBL" id="LAEV01002029">
    <property type="protein sequence ID" value="KKA26708.1"/>
    <property type="molecule type" value="Genomic_DNA"/>
</dbReference>